<dbReference type="PIRSF" id="PIRSF015840">
    <property type="entry name" value="DUF284_TM_euk"/>
    <property type="match status" value="1"/>
</dbReference>
<evidence type="ECO:0000256" key="1">
    <source>
        <dbReference type="ARBA" id="ARBA00004141"/>
    </source>
</evidence>
<evidence type="ECO:0000256" key="6">
    <source>
        <dbReference type="PIRNR" id="PIRNR015840"/>
    </source>
</evidence>
<comment type="similarity">
    <text evidence="2 6">Belongs to the CDC50/LEM3 family.</text>
</comment>
<organism evidence="8 9">
    <name type="scientific">Pneumocystis murina (strain B123)</name>
    <name type="common">Mouse pneumocystis pneumonia agent</name>
    <name type="synonym">Pneumocystis carinii f. sp. muris</name>
    <dbReference type="NCBI Taxonomy" id="1069680"/>
    <lineage>
        <taxon>Eukaryota</taxon>
        <taxon>Fungi</taxon>
        <taxon>Dikarya</taxon>
        <taxon>Ascomycota</taxon>
        <taxon>Taphrinomycotina</taxon>
        <taxon>Pneumocystomycetes</taxon>
        <taxon>Pneumocystaceae</taxon>
        <taxon>Pneumocystis</taxon>
    </lineage>
</organism>
<keyword evidence="4 7" id="KW-1133">Transmembrane helix</keyword>
<sequence length="384" mass="44441">MRKPPNTDFYQQRLKAWHPILTPKYVFPIFFALGLIFMSLGGILLYFSSQVHEIIINYTYCDSQASLNEFKSIPSKYVQMSFPSNVQSMNQAIWKKKINEKSVYSIKEPICLIRFEIPIDLNPPVFLYYRLTNFYQNHRRYVKSFSRDQMMGRAKTAAELRSSDDCSPLSVSDNGKPIYPCGLIANSMFNDTISQPKRLASLSGEVLEPYFMTNKGISWLSDKNIYRKTSYRPSDVSPPPNWVLRYPNGYNETNFPNIHDWEEFHVWMKTAGLPTFEKLSLRNDTGIMKAGAYEIEVVMHFPVTKYNGSKTIIISTRSFIGGRNLFFSIAYIISGALSFIIGSFFTCCYLIKPRKLGDHRYLSWNQTSFHNPLKSMNIAETRSR</sequence>
<keyword evidence="3 7" id="KW-0812">Transmembrane</keyword>
<dbReference type="GO" id="GO:0045332">
    <property type="term" value="P:phospholipid translocation"/>
    <property type="evidence" value="ECO:0007669"/>
    <property type="project" value="UniProtKB-UniRule"/>
</dbReference>
<dbReference type="EMBL" id="AFWA02000009">
    <property type="protein sequence ID" value="EMR09767.1"/>
    <property type="molecule type" value="Genomic_DNA"/>
</dbReference>
<protein>
    <submittedName>
        <fullName evidence="8">Uncharacterized protein</fullName>
    </submittedName>
</protein>
<evidence type="ECO:0000256" key="2">
    <source>
        <dbReference type="ARBA" id="ARBA00009457"/>
    </source>
</evidence>
<dbReference type="PANTHER" id="PTHR10926:SF0">
    <property type="entry name" value="CDC50, ISOFORM A"/>
    <property type="match status" value="1"/>
</dbReference>
<dbReference type="VEuPathDB" id="FungiDB:PNEG_01951"/>
<dbReference type="OrthoDB" id="340608at2759"/>
<evidence type="ECO:0000256" key="5">
    <source>
        <dbReference type="ARBA" id="ARBA00023136"/>
    </source>
</evidence>
<reference evidence="9" key="1">
    <citation type="journal article" date="2016" name="Nat. Commun.">
        <title>Genome analysis of three Pneumocystis species reveals adaptation mechanisms to life exclusively in mammalian hosts.</title>
        <authorList>
            <person name="Ma L."/>
            <person name="Chen Z."/>
            <person name="Huang D.W."/>
            <person name="Kutty G."/>
            <person name="Ishihara M."/>
            <person name="Wang H."/>
            <person name="Abouelleil A."/>
            <person name="Bishop L."/>
            <person name="Davey E."/>
            <person name="Deng R."/>
            <person name="Deng X."/>
            <person name="Fan L."/>
            <person name="Fantoni G."/>
            <person name="Fitzgerald M."/>
            <person name="Gogineni E."/>
            <person name="Goldberg J.M."/>
            <person name="Handley G."/>
            <person name="Hu X."/>
            <person name="Huber C."/>
            <person name="Jiao X."/>
            <person name="Jones K."/>
            <person name="Levin J.Z."/>
            <person name="Liu Y."/>
            <person name="Macdonald P."/>
            <person name="Melnikov A."/>
            <person name="Raley C."/>
            <person name="Sassi M."/>
            <person name="Sherman B.T."/>
            <person name="Song X."/>
            <person name="Sykes S."/>
            <person name="Tran B."/>
            <person name="Walsh L."/>
            <person name="Xia Y."/>
            <person name="Yang J."/>
            <person name="Young S."/>
            <person name="Zeng Q."/>
            <person name="Zheng X."/>
            <person name="Stephens R."/>
            <person name="Nusbaum C."/>
            <person name="Birren B.W."/>
            <person name="Azadi P."/>
            <person name="Lempicki R.A."/>
            <person name="Cuomo C.A."/>
            <person name="Kovacs J.A."/>
        </authorList>
    </citation>
    <scope>NUCLEOTIDE SEQUENCE [LARGE SCALE GENOMIC DNA]</scope>
    <source>
        <strain evidence="9">B123</strain>
    </source>
</reference>
<name>M7NRA4_PNEMU</name>
<accession>M7NRA4</accession>
<evidence type="ECO:0000313" key="9">
    <source>
        <dbReference type="Proteomes" id="UP000011958"/>
    </source>
</evidence>
<comment type="caution">
    <text evidence="8">The sequence shown here is derived from an EMBL/GenBank/DDBJ whole genome shotgun (WGS) entry which is preliminary data.</text>
</comment>
<dbReference type="OMA" id="TWNNDQP"/>
<dbReference type="InterPro" id="IPR005045">
    <property type="entry name" value="CDC50/LEM3_fam"/>
</dbReference>
<keyword evidence="9" id="KW-1185">Reference proteome</keyword>
<evidence type="ECO:0000256" key="3">
    <source>
        <dbReference type="ARBA" id="ARBA00022692"/>
    </source>
</evidence>
<dbReference type="AlphaFoldDB" id="M7NRA4"/>
<feature type="transmembrane region" description="Helical" evidence="7">
    <location>
        <begin position="325"/>
        <end position="351"/>
    </location>
</feature>
<dbReference type="GO" id="GO:0005783">
    <property type="term" value="C:endoplasmic reticulum"/>
    <property type="evidence" value="ECO:0007669"/>
    <property type="project" value="TreeGrafter"/>
</dbReference>
<evidence type="ECO:0000256" key="4">
    <source>
        <dbReference type="ARBA" id="ARBA00022989"/>
    </source>
</evidence>
<keyword evidence="5 6" id="KW-0472">Membrane</keyword>
<dbReference type="GeneID" id="19895645"/>
<comment type="subcellular location">
    <subcellularLocation>
        <location evidence="1">Membrane</location>
        <topology evidence="1">Multi-pass membrane protein</topology>
    </subcellularLocation>
</comment>
<dbReference type="GO" id="GO:0005886">
    <property type="term" value="C:plasma membrane"/>
    <property type="evidence" value="ECO:0007669"/>
    <property type="project" value="TreeGrafter"/>
</dbReference>
<dbReference type="PANTHER" id="PTHR10926">
    <property type="entry name" value="CELL CYCLE CONTROL PROTEIN 50"/>
    <property type="match status" value="1"/>
</dbReference>
<evidence type="ECO:0000256" key="7">
    <source>
        <dbReference type="SAM" id="Phobius"/>
    </source>
</evidence>
<gene>
    <name evidence="8" type="ORF">PNEG_01951</name>
</gene>
<dbReference type="HOGENOM" id="CLU_025025_0_1_1"/>
<dbReference type="RefSeq" id="XP_007873928.1">
    <property type="nucleotide sequence ID" value="XM_007875737.1"/>
</dbReference>
<evidence type="ECO:0000313" key="8">
    <source>
        <dbReference type="EMBL" id="EMR09767.1"/>
    </source>
</evidence>
<dbReference type="STRING" id="1069680.M7NRA4"/>
<dbReference type="Pfam" id="PF03381">
    <property type="entry name" value="CDC50"/>
    <property type="match status" value="1"/>
</dbReference>
<dbReference type="Proteomes" id="UP000011958">
    <property type="component" value="Unassembled WGS sequence"/>
</dbReference>
<proteinExistence type="inferred from homology"/>
<dbReference type="eggNOG" id="KOG2952">
    <property type="taxonomic scope" value="Eukaryota"/>
</dbReference>
<feature type="transmembrane region" description="Helical" evidence="7">
    <location>
        <begin position="25"/>
        <end position="47"/>
    </location>
</feature>
<dbReference type="GO" id="GO:0005794">
    <property type="term" value="C:Golgi apparatus"/>
    <property type="evidence" value="ECO:0007669"/>
    <property type="project" value="TreeGrafter"/>
</dbReference>